<protein>
    <submittedName>
        <fullName evidence="10">Tripartite motif-containing protein 45-like</fullName>
    </submittedName>
</protein>
<evidence type="ECO:0000256" key="3">
    <source>
        <dbReference type="ARBA" id="ARBA00022771"/>
    </source>
</evidence>
<dbReference type="PROSITE" id="PS00518">
    <property type="entry name" value="ZF_RING_1"/>
    <property type="match status" value="1"/>
</dbReference>
<dbReference type="InterPro" id="IPR017868">
    <property type="entry name" value="Filamin/ABP280_repeat-like"/>
</dbReference>
<proteinExistence type="predicted"/>
<dbReference type="Proteomes" id="UP000694888">
    <property type="component" value="Unplaced"/>
</dbReference>
<dbReference type="InterPro" id="IPR014756">
    <property type="entry name" value="Ig_E-set"/>
</dbReference>
<dbReference type="InterPro" id="IPR017907">
    <property type="entry name" value="Znf_RING_CS"/>
</dbReference>
<dbReference type="PANTHER" id="PTHR25462">
    <property type="entry name" value="BONUS, ISOFORM C-RELATED"/>
    <property type="match status" value="1"/>
</dbReference>
<dbReference type="SUPFAM" id="SSF57850">
    <property type="entry name" value="RING/U-box"/>
    <property type="match status" value="1"/>
</dbReference>
<gene>
    <name evidence="10" type="primary">LOC101860937</name>
</gene>
<dbReference type="GeneID" id="101860937"/>
<evidence type="ECO:0000256" key="7">
    <source>
        <dbReference type="SAM" id="MobiDB-lite"/>
    </source>
</evidence>
<feature type="compositionally biased region" description="Basic and acidic residues" evidence="7">
    <location>
        <begin position="392"/>
        <end position="429"/>
    </location>
</feature>
<feature type="repeat" description="Filamin" evidence="5">
    <location>
        <begin position="549"/>
        <end position="603"/>
    </location>
</feature>
<dbReference type="InterPro" id="IPR001841">
    <property type="entry name" value="Znf_RING"/>
</dbReference>
<dbReference type="Gene3D" id="2.60.40.10">
    <property type="entry name" value="Immunoglobulins"/>
    <property type="match status" value="1"/>
</dbReference>
<name>A0ABM0K8Y7_APLCA</name>
<feature type="compositionally biased region" description="Acidic residues" evidence="7">
    <location>
        <begin position="251"/>
        <end position="261"/>
    </location>
</feature>
<evidence type="ECO:0000313" key="9">
    <source>
        <dbReference type="Proteomes" id="UP000694888"/>
    </source>
</evidence>
<reference evidence="10" key="1">
    <citation type="submission" date="2025-08" db="UniProtKB">
        <authorList>
            <consortium name="RefSeq"/>
        </authorList>
    </citation>
    <scope>IDENTIFICATION</scope>
</reference>
<feature type="compositionally biased region" description="Polar residues" evidence="7">
    <location>
        <begin position="1"/>
        <end position="12"/>
    </location>
</feature>
<feature type="region of interest" description="Disordered" evidence="7">
    <location>
        <begin position="493"/>
        <end position="513"/>
    </location>
</feature>
<keyword evidence="4" id="KW-0862">Zinc</keyword>
<evidence type="ECO:0000256" key="6">
    <source>
        <dbReference type="PROSITE-ProRule" id="PRU00175"/>
    </source>
</evidence>
<feature type="region of interest" description="Disordered" evidence="7">
    <location>
        <begin position="251"/>
        <end position="270"/>
    </location>
</feature>
<dbReference type="SMART" id="SM00184">
    <property type="entry name" value="RING"/>
    <property type="match status" value="1"/>
</dbReference>
<sequence>MEAPNLSSQNGTLEEGNQEKSTSARNKRLRCGICGEKYRLPRILPCLHTFCTDCICSLQTYPANQEEASSSSDTDHTSDWLVPSTAGNSAENLLEEGDARTALTSSAADVSVVPKAAIPRGRSRHAKLIEKRIIRSNSCHENDATGEGHSSHRVNVVARSSNDLSNTLEGLNLAGASSVCFVNDVGERDNTEDLSIEETRVVLCPDCLREVKIPVNLDDLPRNFMMERLVAHDALTKATNNLRCDSCCDDDDDDDDDDGDADRDGGDGEQTRKSVTARCVECQENLCSLCEFSHRRQKKTKSHQLILLEYSLRTSNCNNSKSNGDISSCSNSNSTNSSMTTIPESVREEIFNQEKANPSHRPKVLKNITRLKLPNLQQFGKLLKDIGGSVGDVRHGDSGHGDGRHGDGERKDTTNSENQPRDEDLKVADDTPCDVSSSNDVSNIRPGMNSGLEHTTRLTKIPRTEREGQDFSKRKKISSSFWSREKLSTENISVNGDTSRRKKSPKEENGKVEGLTTARVLHACLMTLTVCDTEAVPYTGNDVRVRAWVIVQEQNIKSTPVTLTPFKDGIHQLSFTPTHKGTHFLHVAVNGEPVHVSDLFVLISPDTMLGTKDSPLRFNVKARWRRHDGVWQCCTFCTTSGRRDVICGCGATSPGGYLGCTHGQGSHPGGQHWSCCGKMNRDSECSGRPALGSRPSPMENQPVGVRATCRLNVHLCLWLKKSIRFPV</sequence>
<evidence type="ECO:0000256" key="1">
    <source>
        <dbReference type="ARBA" id="ARBA00022723"/>
    </source>
</evidence>
<feature type="region of interest" description="Disordered" evidence="7">
    <location>
        <begin position="1"/>
        <end position="22"/>
    </location>
</feature>
<feature type="domain" description="RING-type" evidence="8">
    <location>
        <begin position="31"/>
        <end position="65"/>
    </location>
</feature>
<feature type="region of interest" description="Disordered" evidence="7">
    <location>
        <begin position="390"/>
        <end position="475"/>
    </location>
</feature>
<feature type="compositionally biased region" description="Basic and acidic residues" evidence="7">
    <location>
        <begin position="462"/>
        <end position="472"/>
    </location>
</feature>
<feature type="compositionally biased region" description="Low complexity" evidence="7">
    <location>
        <begin position="320"/>
        <end position="338"/>
    </location>
</feature>
<keyword evidence="1" id="KW-0479">Metal-binding</keyword>
<keyword evidence="2" id="KW-0677">Repeat</keyword>
<keyword evidence="9" id="KW-1185">Reference proteome</keyword>
<evidence type="ECO:0000256" key="4">
    <source>
        <dbReference type="ARBA" id="ARBA00022833"/>
    </source>
</evidence>
<dbReference type="PROSITE" id="PS50194">
    <property type="entry name" value="FILAMIN_REPEAT"/>
    <property type="match status" value="1"/>
</dbReference>
<organism evidence="9 10">
    <name type="scientific">Aplysia californica</name>
    <name type="common">California sea hare</name>
    <dbReference type="NCBI Taxonomy" id="6500"/>
    <lineage>
        <taxon>Eukaryota</taxon>
        <taxon>Metazoa</taxon>
        <taxon>Spiralia</taxon>
        <taxon>Lophotrochozoa</taxon>
        <taxon>Mollusca</taxon>
        <taxon>Gastropoda</taxon>
        <taxon>Heterobranchia</taxon>
        <taxon>Euthyneura</taxon>
        <taxon>Tectipleura</taxon>
        <taxon>Aplysiida</taxon>
        <taxon>Aplysioidea</taxon>
        <taxon>Aplysiidae</taxon>
        <taxon>Aplysia</taxon>
    </lineage>
</organism>
<dbReference type="Gene3D" id="3.30.40.10">
    <property type="entry name" value="Zinc/RING finger domain, C3HC4 (zinc finger)"/>
    <property type="match status" value="1"/>
</dbReference>
<dbReference type="PANTHER" id="PTHR25462:SF291">
    <property type="entry name" value="E3 UBIQUITIN-PROTEIN LIGASE TRIM45"/>
    <property type="match status" value="1"/>
</dbReference>
<evidence type="ECO:0000313" key="10">
    <source>
        <dbReference type="RefSeq" id="XP_005111678.1"/>
    </source>
</evidence>
<dbReference type="SUPFAM" id="SSF81296">
    <property type="entry name" value="E set domains"/>
    <property type="match status" value="1"/>
</dbReference>
<accession>A0ABM0K8Y7</accession>
<dbReference type="RefSeq" id="XP_005111678.1">
    <property type="nucleotide sequence ID" value="XM_005111621.2"/>
</dbReference>
<evidence type="ECO:0000256" key="5">
    <source>
        <dbReference type="PROSITE-ProRule" id="PRU00087"/>
    </source>
</evidence>
<keyword evidence="3 6" id="KW-0863">Zinc-finger</keyword>
<dbReference type="InterPro" id="IPR013783">
    <property type="entry name" value="Ig-like_fold"/>
</dbReference>
<feature type="region of interest" description="Disordered" evidence="7">
    <location>
        <begin position="320"/>
        <end position="339"/>
    </location>
</feature>
<evidence type="ECO:0000259" key="8">
    <source>
        <dbReference type="PROSITE" id="PS50089"/>
    </source>
</evidence>
<dbReference type="InterPro" id="IPR027370">
    <property type="entry name" value="Znf-RING_euk"/>
</dbReference>
<dbReference type="Pfam" id="PF13445">
    <property type="entry name" value="zf-RING_UBOX"/>
    <property type="match status" value="1"/>
</dbReference>
<dbReference type="InterPro" id="IPR013083">
    <property type="entry name" value="Znf_RING/FYVE/PHD"/>
</dbReference>
<evidence type="ECO:0000256" key="2">
    <source>
        <dbReference type="ARBA" id="ARBA00022737"/>
    </source>
</evidence>
<dbReference type="InterPro" id="IPR047153">
    <property type="entry name" value="TRIM45/56/19-like"/>
</dbReference>
<dbReference type="PROSITE" id="PS50089">
    <property type="entry name" value="ZF_RING_2"/>
    <property type="match status" value="1"/>
</dbReference>